<dbReference type="PANTHER" id="PTHR10584:SF166">
    <property type="entry name" value="RIBOKINASE"/>
    <property type="match status" value="1"/>
</dbReference>
<feature type="binding site" evidence="12">
    <location>
        <position position="262"/>
    </location>
    <ligand>
        <name>K(+)</name>
        <dbReference type="ChEBI" id="CHEBI:29103"/>
    </ligand>
</feature>
<keyword evidence="7 12" id="KW-0418">Kinase</keyword>
<evidence type="ECO:0000256" key="12">
    <source>
        <dbReference type="HAMAP-Rule" id="MF_01987"/>
    </source>
</evidence>
<evidence type="ECO:0000256" key="1">
    <source>
        <dbReference type="ARBA" id="ARBA00005380"/>
    </source>
</evidence>
<evidence type="ECO:0000256" key="9">
    <source>
        <dbReference type="ARBA" id="ARBA00022842"/>
    </source>
</evidence>
<name>A0A918Z0J6_9GAMM</name>
<dbReference type="InterPro" id="IPR011611">
    <property type="entry name" value="PfkB_dom"/>
</dbReference>
<dbReference type="GO" id="GO:0046872">
    <property type="term" value="F:metal ion binding"/>
    <property type="evidence" value="ECO:0007669"/>
    <property type="project" value="UniProtKB-KW"/>
</dbReference>
<evidence type="ECO:0000256" key="2">
    <source>
        <dbReference type="ARBA" id="ARBA00012035"/>
    </source>
</evidence>
<feature type="binding site" evidence="12">
    <location>
        <begin position="39"/>
        <end position="43"/>
    </location>
    <ligand>
        <name>substrate</name>
    </ligand>
</feature>
<dbReference type="OrthoDB" id="9775849at2"/>
<feature type="binding site" evidence="12">
    <location>
        <begin position="12"/>
        <end position="14"/>
    </location>
    <ligand>
        <name>substrate</name>
    </ligand>
</feature>
<comment type="subunit">
    <text evidence="12">Homodimer.</text>
</comment>
<evidence type="ECO:0000256" key="11">
    <source>
        <dbReference type="ARBA" id="ARBA00023277"/>
    </source>
</evidence>
<dbReference type="PRINTS" id="PR00990">
    <property type="entry name" value="RIBOKINASE"/>
</dbReference>
<keyword evidence="9 12" id="KW-0460">Magnesium</keyword>
<protein>
    <recommendedName>
        <fullName evidence="3 12">Ribokinase</fullName>
        <shortName evidence="12">RK</shortName>
        <ecNumber evidence="2 12">2.7.1.15</ecNumber>
    </recommendedName>
</protein>
<evidence type="ECO:0000256" key="8">
    <source>
        <dbReference type="ARBA" id="ARBA00022840"/>
    </source>
</evidence>
<accession>A0A918Z0J6</accession>
<feature type="binding site" evidence="12">
    <location>
        <position position="137"/>
    </location>
    <ligand>
        <name>substrate</name>
    </ligand>
</feature>
<dbReference type="InterPro" id="IPR029056">
    <property type="entry name" value="Ribokinase-like"/>
</dbReference>
<dbReference type="Proteomes" id="UP000636453">
    <property type="component" value="Unassembled WGS sequence"/>
</dbReference>
<keyword evidence="4 12" id="KW-0808">Transferase</keyword>
<dbReference type="Gene3D" id="3.40.1190.20">
    <property type="match status" value="1"/>
</dbReference>
<comment type="similarity">
    <text evidence="1">Belongs to the carbohydrate kinase pfkB family.</text>
</comment>
<dbReference type="SUPFAM" id="SSF53613">
    <property type="entry name" value="Ribokinase-like"/>
    <property type="match status" value="1"/>
</dbReference>
<dbReference type="AlphaFoldDB" id="A0A918Z0J6"/>
<keyword evidence="10 12" id="KW-0630">Potassium</keyword>
<keyword evidence="8 12" id="KW-0067">ATP-binding</keyword>
<dbReference type="GO" id="GO:0019303">
    <property type="term" value="P:D-ribose catabolic process"/>
    <property type="evidence" value="ECO:0007669"/>
    <property type="project" value="UniProtKB-UniRule"/>
</dbReference>
<feature type="active site" description="Proton acceptor" evidence="12">
    <location>
        <position position="266"/>
    </location>
</feature>
<comment type="pathway">
    <text evidence="12">Carbohydrate metabolism; D-ribose degradation; D-ribose 5-phosphate from beta-D-ribopyranose: step 2/2.</text>
</comment>
<feature type="binding site" evidence="12">
    <location>
        <begin position="265"/>
        <end position="266"/>
    </location>
    <ligand>
        <name>ATP</name>
        <dbReference type="ChEBI" id="CHEBI:30616"/>
    </ligand>
</feature>
<comment type="cofactor">
    <cofactor evidence="12">
        <name>Mg(2+)</name>
        <dbReference type="ChEBI" id="CHEBI:18420"/>
    </cofactor>
    <text evidence="12">Requires a divalent cation, most likely magnesium in vivo, as an electrophilic catalyst to aid phosphoryl group transfer. It is the chelate of the metal and the nucleotide that is the actual substrate.</text>
</comment>
<dbReference type="CDD" id="cd01174">
    <property type="entry name" value="ribokinase"/>
    <property type="match status" value="1"/>
</dbReference>
<keyword evidence="12" id="KW-0963">Cytoplasm</keyword>
<dbReference type="EMBL" id="BNCF01000005">
    <property type="protein sequence ID" value="GHE31697.1"/>
    <property type="molecule type" value="Genomic_DNA"/>
</dbReference>
<comment type="function">
    <text evidence="12">Catalyzes the phosphorylation of ribose at O-5 in a reaction requiring ATP and magnesium. The resulting D-ribose-5-phosphate can then be used either for sythesis of nucleotides, histidine, and tryptophan, or as a component of the pentose phosphate pathway.</text>
</comment>
<evidence type="ECO:0000256" key="3">
    <source>
        <dbReference type="ARBA" id="ARBA00016943"/>
    </source>
</evidence>
<keyword evidence="11 12" id="KW-0119">Carbohydrate metabolism</keyword>
<dbReference type="Pfam" id="PF00294">
    <property type="entry name" value="PfkB"/>
    <property type="match status" value="1"/>
</dbReference>
<feature type="domain" description="Carbohydrate kinase PfkB" evidence="13">
    <location>
        <begin position="4"/>
        <end position="309"/>
    </location>
</feature>
<reference evidence="14" key="1">
    <citation type="journal article" date="2014" name="Int. J. Syst. Evol. Microbiol.">
        <title>Complete genome sequence of Corynebacterium casei LMG S-19264T (=DSM 44701T), isolated from a smear-ripened cheese.</title>
        <authorList>
            <consortium name="US DOE Joint Genome Institute (JGI-PGF)"/>
            <person name="Walter F."/>
            <person name="Albersmeier A."/>
            <person name="Kalinowski J."/>
            <person name="Ruckert C."/>
        </authorList>
    </citation>
    <scope>NUCLEOTIDE SEQUENCE</scope>
    <source>
        <strain evidence="14">KCTC 32020</strain>
    </source>
</reference>
<comment type="similarity">
    <text evidence="12">Belongs to the carbohydrate kinase PfkB family. Ribokinase subfamily.</text>
</comment>
<comment type="subcellular location">
    <subcellularLocation>
        <location evidence="12">Cytoplasm</location>
    </subcellularLocation>
</comment>
<dbReference type="InterPro" id="IPR002139">
    <property type="entry name" value="Ribo/fructo_kinase"/>
</dbReference>
<keyword evidence="5 12" id="KW-0479">Metal-binding</keyword>
<evidence type="ECO:0000313" key="15">
    <source>
        <dbReference type="Proteomes" id="UP000636453"/>
    </source>
</evidence>
<dbReference type="GO" id="GO:0005524">
    <property type="term" value="F:ATP binding"/>
    <property type="evidence" value="ECO:0007669"/>
    <property type="project" value="UniProtKB-UniRule"/>
</dbReference>
<comment type="catalytic activity">
    <reaction evidence="12">
        <text>D-ribose + ATP = D-ribose 5-phosphate + ADP + H(+)</text>
        <dbReference type="Rhea" id="RHEA:13697"/>
        <dbReference type="ChEBI" id="CHEBI:15378"/>
        <dbReference type="ChEBI" id="CHEBI:30616"/>
        <dbReference type="ChEBI" id="CHEBI:47013"/>
        <dbReference type="ChEBI" id="CHEBI:78346"/>
        <dbReference type="ChEBI" id="CHEBI:456216"/>
        <dbReference type="EC" id="2.7.1.15"/>
    </reaction>
</comment>
<dbReference type="InterPro" id="IPR011877">
    <property type="entry name" value="Ribokinase"/>
</dbReference>
<feature type="binding site" evidence="12">
    <location>
        <position position="260"/>
    </location>
    <ligand>
        <name>K(+)</name>
        <dbReference type="ChEBI" id="CHEBI:29103"/>
    </ligand>
</feature>
<feature type="binding site" evidence="12">
    <location>
        <begin position="226"/>
        <end position="231"/>
    </location>
    <ligand>
        <name>ATP</name>
        <dbReference type="ChEBI" id="CHEBI:30616"/>
    </ligand>
</feature>
<keyword evidence="15" id="KW-1185">Reference proteome</keyword>
<dbReference type="GO" id="GO:0005829">
    <property type="term" value="C:cytosol"/>
    <property type="evidence" value="ECO:0007669"/>
    <property type="project" value="TreeGrafter"/>
</dbReference>
<gene>
    <name evidence="12 14" type="primary">rbsK</name>
    <name evidence="14" type="ORF">GCM10007167_12110</name>
</gene>
<evidence type="ECO:0000256" key="10">
    <source>
        <dbReference type="ARBA" id="ARBA00022958"/>
    </source>
</evidence>
<evidence type="ECO:0000256" key="5">
    <source>
        <dbReference type="ARBA" id="ARBA00022723"/>
    </source>
</evidence>
<feature type="binding site" evidence="12">
    <location>
        <position position="182"/>
    </location>
    <ligand>
        <name>ATP</name>
        <dbReference type="ChEBI" id="CHEBI:30616"/>
    </ligand>
</feature>
<evidence type="ECO:0000256" key="7">
    <source>
        <dbReference type="ARBA" id="ARBA00022777"/>
    </source>
</evidence>
<feature type="binding site" evidence="12">
    <location>
        <position position="298"/>
    </location>
    <ligand>
        <name>K(+)</name>
        <dbReference type="ChEBI" id="CHEBI:29103"/>
    </ligand>
</feature>
<dbReference type="HAMAP" id="MF_01987">
    <property type="entry name" value="Ribokinase"/>
    <property type="match status" value="1"/>
</dbReference>
<feature type="binding site" evidence="12">
    <location>
        <position position="303"/>
    </location>
    <ligand>
        <name>K(+)</name>
        <dbReference type="ChEBI" id="CHEBI:29103"/>
    </ligand>
</feature>
<evidence type="ECO:0000256" key="6">
    <source>
        <dbReference type="ARBA" id="ARBA00022741"/>
    </source>
</evidence>
<keyword evidence="6 12" id="KW-0547">Nucleotide-binding</keyword>
<dbReference type="GO" id="GO:0004747">
    <property type="term" value="F:ribokinase activity"/>
    <property type="evidence" value="ECO:0007669"/>
    <property type="project" value="UniProtKB-UniRule"/>
</dbReference>
<dbReference type="EC" id="2.7.1.15" evidence="2 12"/>
<evidence type="ECO:0000313" key="14">
    <source>
        <dbReference type="EMBL" id="GHE31697.1"/>
    </source>
</evidence>
<organism evidence="14 15">
    <name type="scientific">Vulcaniibacterium thermophilum</name>
    <dbReference type="NCBI Taxonomy" id="1169913"/>
    <lineage>
        <taxon>Bacteria</taxon>
        <taxon>Pseudomonadati</taxon>
        <taxon>Pseudomonadota</taxon>
        <taxon>Gammaproteobacteria</taxon>
        <taxon>Lysobacterales</taxon>
        <taxon>Lysobacteraceae</taxon>
        <taxon>Vulcaniibacterium</taxon>
    </lineage>
</organism>
<dbReference type="PANTHER" id="PTHR10584">
    <property type="entry name" value="SUGAR KINASE"/>
    <property type="match status" value="1"/>
</dbReference>
<feature type="binding site" evidence="12">
    <location>
        <position position="266"/>
    </location>
    <ligand>
        <name>substrate</name>
    </ligand>
</feature>
<sequence>MGGRVVVVGSFNVDHVWSAASLPLPGQTLSGAYRSGPGGKGFNQAIAAVRAGAETAFVCALGDDDGARLARTLAQADGLHLHALTAAAPTGTAGIFVDAEGRNSIVIGPGANAALGADCVSDASVWNEVAVTVTQLETPAEAALAAFAQARAHAALTLLNPAPANARVPQALWPLTDLATPNETEFAAQLAALGVEVDAAAVATLDDDTLHALCRRLLPHGTVVVTLGAAGVFVSHADPRRYADEAGAYRLAAAPVSAVDTTGAGDAFNGALAASLARVPARPLREHALFAVRYAGLSTERAGAAAAMPRADDVVARFGA</sequence>
<dbReference type="InterPro" id="IPR002173">
    <property type="entry name" value="Carboh/pur_kinase_PfkB_CS"/>
</dbReference>
<comment type="caution">
    <text evidence="14">The sequence shown here is derived from an EMBL/GenBank/DDBJ whole genome shotgun (WGS) entry which is preliminary data.</text>
</comment>
<feature type="binding site" evidence="12">
    <location>
        <position position="301"/>
    </location>
    <ligand>
        <name>K(+)</name>
        <dbReference type="ChEBI" id="CHEBI:29103"/>
    </ligand>
</feature>
<reference evidence="14" key="2">
    <citation type="submission" date="2020-09" db="EMBL/GenBank/DDBJ databases">
        <authorList>
            <person name="Sun Q."/>
            <person name="Kim S."/>
        </authorList>
    </citation>
    <scope>NUCLEOTIDE SEQUENCE</scope>
    <source>
        <strain evidence="14">KCTC 32020</strain>
    </source>
</reference>
<dbReference type="PROSITE" id="PS00584">
    <property type="entry name" value="PFKB_KINASES_2"/>
    <property type="match status" value="1"/>
</dbReference>
<evidence type="ECO:0000256" key="4">
    <source>
        <dbReference type="ARBA" id="ARBA00022679"/>
    </source>
</evidence>
<comment type="caution">
    <text evidence="12">Lacks conserved residue(s) required for the propagation of feature annotation.</text>
</comment>
<proteinExistence type="inferred from homology"/>
<comment type="activity regulation">
    <text evidence="12">Activated by a monovalent cation that binds near, but not in, the active site. The most likely occupant of the site in vivo is potassium. Ion binding induces a conformational change that may alter substrate affinity.</text>
</comment>
<evidence type="ECO:0000259" key="13">
    <source>
        <dbReference type="Pfam" id="PF00294"/>
    </source>
</evidence>
<dbReference type="RefSeq" id="WP_146473217.1">
    <property type="nucleotide sequence ID" value="NZ_BNCF01000005.1"/>
</dbReference>